<keyword evidence="9" id="KW-0539">Nucleus</keyword>
<dbReference type="Proteomes" id="UP000007264">
    <property type="component" value="Unassembled WGS sequence"/>
</dbReference>
<evidence type="ECO:0000256" key="12">
    <source>
        <dbReference type="SAM" id="Phobius"/>
    </source>
</evidence>
<dbReference type="InterPro" id="IPR023696">
    <property type="entry name" value="Ureohydrolase_dom_sf"/>
</dbReference>
<dbReference type="STRING" id="574566.I0YV32"/>
<dbReference type="EC" id="3.5.1.98" evidence="3"/>
<dbReference type="RefSeq" id="XP_005646795.1">
    <property type="nucleotide sequence ID" value="XM_005646738.1"/>
</dbReference>
<evidence type="ECO:0000256" key="6">
    <source>
        <dbReference type="ARBA" id="ARBA00022853"/>
    </source>
</evidence>
<dbReference type="GO" id="GO:0005737">
    <property type="term" value="C:cytoplasm"/>
    <property type="evidence" value="ECO:0007669"/>
    <property type="project" value="TreeGrafter"/>
</dbReference>
<evidence type="ECO:0000313" key="15">
    <source>
        <dbReference type="Proteomes" id="UP000007264"/>
    </source>
</evidence>
<evidence type="ECO:0000256" key="7">
    <source>
        <dbReference type="ARBA" id="ARBA00023015"/>
    </source>
</evidence>
<dbReference type="GO" id="GO:0000118">
    <property type="term" value="C:histone deacetylase complex"/>
    <property type="evidence" value="ECO:0007669"/>
    <property type="project" value="TreeGrafter"/>
</dbReference>
<evidence type="ECO:0000256" key="4">
    <source>
        <dbReference type="ARBA" id="ARBA00022491"/>
    </source>
</evidence>
<evidence type="ECO:0000256" key="11">
    <source>
        <dbReference type="SAM" id="MobiDB-lite"/>
    </source>
</evidence>
<keyword evidence="6" id="KW-0156">Chromatin regulator</keyword>
<keyword evidence="7" id="KW-0805">Transcription regulation</keyword>
<organism evidence="14 15">
    <name type="scientific">Coccomyxa subellipsoidea (strain C-169)</name>
    <name type="common">Green microalga</name>
    <dbReference type="NCBI Taxonomy" id="574566"/>
    <lineage>
        <taxon>Eukaryota</taxon>
        <taxon>Viridiplantae</taxon>
        <taxon>Chlorophyta</taxon>
        <taxon>core chlorophytes</taxon>
        <taxon>Trebouxiophyceae</taxon>
        <taxon>Trebouxiophyceae incertae sedis</taxon>
        <taxon>Coccomyxaceae</taxon>
        <taxon>Coccomyxa</taxon>
        <taxon>Coccomyxa subellipsoidea</taxon>
    </lineage>
</organism>
<keyword evidence="4" id="KW-0678">Repressor</keyword>
<dbReference type="OrthoDB" id="424012at2759"/>
<feature type="region of interest" description="Disordered" evidence="11">
    <location>
        <begin position="29"/>
        <end position="55"/>
    </location>
</feature>
<dbReference type="Gene3D" id="3.40.800.20">
    <property type="entry name" value="Histone deacetylase domain"/>
    <property type="match status" value="1"/>
</dbReference>
<reference evidence="14 15" key="1">
    <citation type="journal article" date="2012" name="Genome Biol.">
        <title>The genome of the polar eukaryotic microalga coccomyxa subellipsoidea reveals traits of cold adaptation.</title>
        <authorList>
            <person name="Blanc G."/>
            <person name="Agarkova I."/>
            <person name="Grimwood J."/>
            <person name="Kuo A."/>
            <person name="Brueggeman A."/>
            <person name="Dunigan D."/>
            <person name="Gurnon J."/>
            <person name="Ladunga I."/>
            <person name="Lindquist E."/>
            <person name="Lucas S."/>
            <person name="Pangilinan J."/>
            <person name="Proschold T."/>
            <person name="Salamov A."/>
            <person name="Schmutz J."/>
            <person name="Weeks D."/>
            <person name="Yamada T."/>
            <person name="Claverie J.M."/>
            <person name="Grigoriev I."/>
            <person name="Van Etten J."/>
            <person name="Lomsadze A."/>
            <person name="Borodovsky M."/>
        </authorList>
    </citation>
    <scope>NUCLEOTIDE SEQUENCE [LARGE SCALE GENOMIC DNA]</scope>
    <source>
        <strain evidence="14 15">C-169</strain>
    </source>
</reference>
<feature type="transmembrane region" description="Helical" evidence="12">
    <location>
        <begin position="216"/>
        <end position="237"/>
    </location>
</feature>
<keyword evidence="8" id="KW-0804">Transcription</keyword>
<evidence type="ECO:0000256" key="2">
    <source>
        <dbReference type="ARBA" id="ARBA00007738"/>
    </source>
</evidence>
<comment type="similarity">
    <text evidence="2">Belongs to the histone deacetylase family. HD type 2 subfamily.</text>
</comment>
<dbReference type="GeneID" id="17040237"/>
<dbReference type="Pfam" id="PF00850">
    <property type="entry name" value="Hist_deacetyl"/>
    <property type="match status" value="1"/>
</dbReference>
<dbReference type="GO" id="GO:0040029">
    <property type="term" value="P:epigenetic regulation of gene expression"/>
    <property type="evidence" value="ECO:0007669"/>
    <property type="project" value="TreeGrafter"/>
</dbReference>
<evidence type="ECO:0000256" key="8">
    <source>
        <dbReference type="ARBA" id="ARBA00023163"/>
    </source>
</evidence>
<comment type="subcellular location">
    <subcellularLocation>
        <location evidence="1">Nucleus</location>
    </subcellularLocation>
</comment>
<dbReference type="eggNOG" id="KOG1343">
    <property type="taxonomic scope" value="Eukaryota"/>
</dbReference>
<proteinExistence type="inferred from homology"/>
<evidence type="ECO:0000256" key="10">
    <source>
        <dbReference type="SAM" id="Coils"/>
    </source>
</evidence>
<keyword evidence="15" id="KW-1185">Reference proteome</keyword>
<accession>I0YV32</accession>
<dbReference type="InterPro" id="IPR023801">
    <property type="entry name" value="His_deacetylse_dom"/>
</dbReference>
<dbReference type="PRINTS" id="PR01270">
    <property type="entry name" value="HDASUPER"/>
</dbReference>
<keyword evidence="12" id="KW-0472">Membrane</keyword>
<evidence type="ECO:0000256" key="9">
    <source>
        <dbReference type="ARBA" id="ARBA00023242"/>
    </source>
</evidence>
<dbReference type="AlphaFoldDB" id="I0YV32"/>
<sequence length="766" mass="81941">MSTLPELPEGSSCGPEDQTAELRKLLMQTQQKLKHSQDMLRQTDREARSASRLKKQVEACEGKLHEAASGQAHQAQELSQKLHQAEQALRTAHARLKDRDRGSHLLEESAAAAEARAKSLEADLASEAAARAATAAAAEAAEKELGSGKSKWERERRVMAAEAAEAAKASAKRIEELEGLLAECRGRVAGLGEGCGRCWQMLDEAQGEGRSAKMHAAGIATGVCGIVVAACYIYILIQKRQIFHLKLESEKLRYAVAEAQGGVVLQNGAHSTSPEGEASKASVDTATSEAETNEALASAEDVAVPSANGHAASVPGDTFAEKAEVDLPSIQSPASALADTLSALSLATPAVKGYKASRLQAVTNELDNVPETEAHEPASAKEGDLAVGLVYDKIMEEHVGPPSHVERPQRTAALVQKLKAAGLAARCWTLPPRQARDEELVLAHTEAHVRHIDGPPKEDEWQIGDNYYTAATPIAARTAAGCTVQAVEAVCSGRVQRAFAVVRPPGHHAECARAMGFCFYNNVAVAALAARRLGVKKVLVLDWDVHHGNGIEEILYNRGDVMYISLHRGNGFYPGTGDVQDVGKNEGRGFNLNIPFPRGGFNDADYIAAFDLVLEPVIRAFAPDLIIVSAGFDAVQGDPLGGMNLTPQVYGHMTDRLSRLAADGKLVLALEGGYNLRMTAECGADCVKVLLGEKPVPLDSRGAWRPAKETEHVLAEVAAAHSPFWPVLDPLSSREGFSRAWIDYILGKQAEAALQLRRSPRARGVL</sequence>
<dbReference type="KEGG" id="csl:COCSUDRAFT_66525"/>
<evidence type="ECO:0000256" key="1">
    <source>
        <dbReference type="ARBA" id="ARBA00004123"/>
    </source>
</evidence>
<dbReference type="InterPro" id="IPR000286">
    <property type="entry name" value="HDACs"/>
</dbReference>
<dbReference type="EMBL" id="AGSI01000010">
    <property type="protein sequence ID" value="EIE22251.1"/>
    <property type="molecule type" value="Genomic_DNA"/>
</dbReference>
<feature type="compositionally biased region" description="Basic and acidic residues" evidence="11">
    <location>
        <begin position="35"/>
        <end position="55"/>
    </location>
</feature>
<comment type="caution">
    <text evidence="14">The sequence shown here is derived from an EMBL/GenBank/DDBJ whole genome shotgun (WGS) entry which is preliminary data.</text>
</comment>
<dbReference type="PANTHER" id="PTHR10625">
    <property type="entry name" value="HISTONE DEACETYLASE HDAC1-RELATED"/>
    <property type="match status" value="1"/>
</dbReference>
<feature type="region of interest" description="Disordered" evidence="11">
    <location>
        <begin position="267"/>
        <end position="296"/>
    </location>
</feature>
<keyword evidence="12" id="KW-0812">Transmembrane</keyword>
<feature type="coiled-coil region" evidence="10">
    <location>
        <begin position="75"/>
        <end position="130"/>
    </location>
</feature>
<dbReference type="InterPro" id="IPR037138">
    <property type="entry name" value="His_deacetylse_dom_sf"/>
</dbReference>
<evidence type="ECO:0000313" key="14">
    <source>
        <dbReference type="EMBL" id="EIE22251.1"/>
    </source>
</evidence>
<evidence type="ECO:0000259" key="13">
    <source>
        <dbReference type="Pfam" id="PF00850"/>
    </source>
</evidence>
<keyword evidence="12" id="KW-1133">Transmembrane helix</keyword>
<gene>
    <name evidence="14" type="ORF">COCSUDRAFT_66525</name>
</gene>
<dbReference type="GO" id="GO:0141221">
    <property type="term" value="F:histone deacetylase activity, hydrolytic mechanism"/>
    <property type="evidence" value="ECO:0007669"/>
    <property type="project" value="UniProtKB-EC"/>
</dbReference>
<evidence type="ECO:0000256" key="5">
    <source>
        <dbReference type="ARBA" id="ARBA00022801"/>
    </source>
</evidence>
<feature type="domain" description="Histone deacetylase" evidence="13">
    <location>
        <begin position="404"/>
        <end position="689"/>
    </location>
</feature>
<dbReference type="CDD" id="cd09992">
    <property type="entry name" value="HDAC_classII"/>
    <property type="match status" value="1"/>
</dbReference>
<dbReference type="PANTHER" id="PTHR10625:SF5">
    <property type="entry name" value="HISTONE DEACETYLASE"/>
    <property type="match status" value="1"/>
</dbReference>
<keyword evidence="5" id="KW-0378">Hydrolase</keyword>
<keyword evidence="10" id="KW-0175">Coiled coil</keyword>
<dbReference type="SUPFAM" id="SSF52768">
    <property type="entry name" value="Arginase/deacetylase"/>
    <property type="match status" value="1"/>
</dbReference>
<name>I0YV32_COCSC</name>
<protein>
    <recommendedName>
        <fullName evidence="3">histone deacetylase</fullName>
        <ecNumber evidence="3">3.5.1.98</ecNumber>
    </recommendedName>
</protein>
<evidence type="ECO:0000256" key="3">
    <source>
        <dbReference type="ARBA" id="ARBA00012111"/>
    </source>
</evidence>